<keyword evidence="1" id="KW-0732">Signal</keyword>
<dbReference type="PANTHER" id="PTHR31718:SF31">
    <property type="entry name" value="OS01G0172800 PROTEIN"/>
    <property type="match status" value="1"/>
</dbReference>
<accession>H2CLX6</accession>
<dbReference type="AlphaFoldDB" id="H2CLX6"/>
<keyword evidence="2" id="KW-0575">Peroxidase</keyword>
<name>H2CLX6_ALLSA</name>
<dbReference type="Pfam" id="PF06232">
    <property type="entry name" value="ATS3"/>
    <property type="match status" value="1"/>
</dbReference>
<evidence type="ECO:0000256" key="1">
    <source>
        <dbReference type="SAM" id="SignalP"/>
    </source>
</evidence>
<protein>
    <submittedName>
        <fullName evidence="2">Peroxidase ATP17a-like protein</fullName>
    </submittedName>
</protein>
<organism evidence="2">
    <name type="scientific">Allium sativum</name>
    <name type="common">Garlic</name>
    <dbReference type="NCBI Taxonomy" id="4682"/>
    <lineage>
        <taxon>Eukaryota</taxon>
        <taxon>Viridiplantae</taxon>
        <taxon>Streptophyta</taxon>
        <taxon>Embryophyta</taxon>
        <taxon>Tracheophyta</taxon>
        <taxon>Spermatophyta</taxon>
        <taxon>Magnoliopsida</taxon>
        <taxon>Liliopsida</taxon>
        <taxon>Asparagales</taxon>
        <taxon>Amaryllidaceae</taxon>
        <taxon>Allioideae</taxon>
        <taxon>Allieae</taxon>
        <taxon>Allium</taxon>
    </lineage>
</organism>
<dbReference type="CDD" id="cd00113">
    <property type="entry name" value="PLAT"/>
    <property type="match status" value="1"/>
</dbReference>
<sequence>MDIQNTVLAMFFILSLQTLVLSSQSGSITPKPHQLLPSVAFPKAQHHENLQQRVCSYALTIKTSCSSPKRTRDYIGIYFGDVHKNEVSIPRIDVPASRSTSRAFEQCSRDTFNVQGSCVYGTCYLYLRRDGYDGWFPESVTVYENKNGRSYTFGYGVPLPNAAWRGFTHCPKYAAAKVKNDHS</sequence>
<dbReference type="GO" id="GO:0004601">
    <property type="term" value="F:peroxidase activity"/>
    <property type="evidence" value="ECO:0007669"/>
    <property type="project" value="UniProtKB-KW"/>
</dbReference>
<reference evidence="2" key="1">
    <citation type="journal article" date="2012" name="Genes Genomics">
        <title>Isolation of cold-responsive genes from garlic, Allium sativum.</title>
        <authorList>
            <person name="Son J.-H."/>
            <person name="Park K.-C."/>
            <person name="Lee S.-I."/>
            <person name="Kim H.-H."/>
            <person name="Kim J.-H."/>
            <person name="Kim S.-H."/>
            <person name="Kim N.-S."/>
        </authorList>
    </citation>
    <scope>NUCLEOTIDE SEQUENCE</scope>
</reference>
<feature type="signal peptide" evidence="1">
    <location>
        <begin position="1"/>
        <end position="22"/>
    </location>
</feature>
<keyword evidence="2" id="KW-0560">Oxidoreductase</keyword>
<evidence type="ECO:0000313" key="2">
    <source>
        <dbReference type="EMBL" id="AEX55240.1"/>
    </source>
</evidence>
<dbReference type="EMBL" id="JN011463">
    <property type="protein sequence ID" value="AEX55240.1"/>
    <property type="molecule type" value="mRNA"/>
</dbReference>
<dbReference type="InterPro" id="IPR036392">
    <property type="entry name" value="PLAT/LH2_dom_sf"/>
</dbReference>
<feature type="chain" id="PRO_5003559882" evidence="1">
    <location>
        <begin position="23"/>
        <end position="183"/>
    </location>
</feature>
<dbReference type="InterPro" id="IPR010417">
    <property type="entry name" value="Embryo-specific_ATS3"/>
</dbReference>
<proteinExistence type="evidence at transcript level"/>
<dbReference type="PANTHER" id="PTHR31718">
    <property type="entry name" value="PLAT DOMAIN-CONTAINING PROTEIN"/>
    <property type="match status" value="1"/>
</dbReference>
<dbReference type="Gene3D" id="2.60.60.20">
    <property type="entry name" value="PLAT/LH2 domain"/>
    <property type="match status" value="1"/>
</dbReference>
<dbReference type="SUPFAM" id="SSF49723">
    <property type="entry name" value="Lipase/lipooxygenase domain (PLAT/LH2 domain)"/>
    <property type="match status" value="1"/>
</dbReference>